<gene>
    <name evidence="2" type="ORF">EZH24_05465</name>
</gene>
<name>A0ABY2TRA4_9SPIR</name>
<dbReference type="RefSeq" id="WP_137998131.1">
    <property type="nucleotide sequence ID" value="NZ_SJDU01000107.1"/>
</dbReference>
<keyword evidence="1" id="KW-0472">Membrane</keyword>
<reference evidence="2 3" key="1">
    <citation type="journal article" date="2019" name="Anaerobe">
        <title>Brachyspira catarrhinii sp. nov., an anaerobic intestinal spirochaete isolated from vervet monkeys may have been misidentified as Brachyspira aalborgi in previous studies.</title>
        <authorList>
            <person name="Phillips N.D."/>
            <person name="La T."/>
            <person name="Hampson D.J."/>
        </authorList>
    </citation>
    <scope>NUCLEOTIDE SEQUENCE [LARGE SCALE GENOMIC DNA]</scope>
    <source>
        <strain evidence="2 3">Z12</strain>
    </source>
</reference>
<dbReference type="Proteomes" id="UP000310168">
    <property type="component" value="Unassembled WGS sequence"/>
</dbReference>
<feature type="transmembrane region" description="Helical" evidence="1">
    <location>
        <begin position="44"/>
        <end position="64"/>
    </location>
</feature>
<evidence type="ECO:0000256" key="1">
    <source>
        <dbReference type="SAM" id="Phobius"/>
    </source>
</evidence>
<keyword evidence="3" id="KW-1185">Reference proteome</keyword>
<accession>A0ABY2TRA4</accession>
<comment type="caution">
    <text evidence="2">The sequence shown here is derived from an EMBL/GenBank/DDBJ whole genome shotgun (WGS) entry which is preliminary data.</text>
</comment>
<evidence type="ECO:0000313" key="2">
    <source>
        <dbReference type="EMBL" id="TKZ35405.1"/>
    </source>
</evidence>
<organism evidence="2 3">
    <name type="scientific">Brachyspira catarrhinii</name>
    <dbReference type="NCBI Taxonomy" id="2528966"/>
    <lineage>
        <taxon>Bacteria</taxon>
        <taxon>Pseudomonadati</taxon>
        <taxon>Spirochaetota</taxon>
        <taxon>Spirochaetia</taxon>
        <taxon>Brachyspirales</taxon>
        <taxon>Brachyspiraceae</taxon>
        <taxon>Brachyspira</taxon>
    </lineage>
</organism>
<protein>
    <submittedName>
        <fullName evidence="2">Uncharacterized protein</fullName>
    </submittedName>
</protein>
<dbReference type="EMBL" id="SJDU01000107">
    <property type="protein sequence ID" value="TKZ35405.1"/>
    <property type="molecule type" value="Genomic_DNA"/>
</dbReference>
<proteinExistence type="predicted"/>
<keyword evidence="1" id="KW-1133">Transmembrane helix</keyword>
<feature type="transmembrane region" description="Helical" evidence="1">
    <location>
        <begin position="12"/>
        <end position="28"/>
    </location>
</feature>
<sequence>MIKHHAKSISNILKIIIVGFIFFNYMYQSKVAGHPLTADEGKCLLYIAICGFLILCPIDASIFIKNLKSIKNINAKSGQKPKEEDNDNEDA</sequence>
<evidence type="ECO:0000313" key="3">
    <source>
        <dbReference type="Proteomes" id="UP000310168"/>
    </source>
</evidence>
<keyword evidence="1" id="KW-0812">Transmembrane</keyword>